<accession>A0ABN2LAW9</accession>
<evidence type="ECO:0000313" key="2">
    <source>
        <dbReference type="Proteomes" id="UP001499938"/>
    </source>
</evidence>
<dbReference type="RefSeq" id="WP_344080716.1">
    <property type="nucleotide sequence ID" value="NZ_BAAAPO010000007.1"/>
</dbReference>
<organism evidence="1 2">
    <name type="scientific">Nostocoides veronense</name>
    <dbReference type="NCBI Taxonomy" id="330836"/>
    <lineage>
        <taxon>Bacteria</taxon>
        <taxon>Bacillati</taxon>
        <taxon>Actinomycetota</taxon>
        <taxon>Actinomycetes</taxon>
        <taxon>Micrococcales</taxon>
        <taxon>Intrasporangiaceae</taxon>
        <taxon>Nostocoides</taxon>
    </lineage>
</organism>
<reference evidence="1 2" key="1">
    <citation type="journal article" date="2019" name="Int. J. Syst. Evol. Microbiol.">
        <title>The Global Catalogue of Microorganisms (GCM) 10K type strain sequencing project: providing services to taxonomists for standard genome sequencing and annotation.</title>
        <authorList>
            <consortium name="The Broad Institute Genomics Platform"/>
            <consortium name="The Broad Institute Genome Sequencing Center for Infectious Disease"/>
            <person name="Wu L."/>
            <person name="Ma J."/>
        </authorList>
    </citation>
    <scope>NUCLEOTIDE SEQUENCE [LARGE SCALE GENOMIC DNA]</scope>
    <source>
        <strain evidence="1 2">JCM 15592</strain>
    </source>
</reference>
<proteinExistence type="predicted"/>
<protein>
    <submittedName>
        <fullName evidence="1">Uncharacterized protein</fullName>
    </submittedName>
</protein>
<sequence length="129" mass="14015">MSAPICGVCWQPAAVLVIRPDSTDTWTFCARHVDSNTGSYGEPLIEPGDTVRLLGEPAYLVHLHDLQTVLVVRRWPGATPCDLCPDPVAAYRLDGTIPGPDTSYLCGDCCRHARDAADAGDTPESWYSR</sequence>
<gene>
    <name evidence="1" type="ORF">GCM10009811_04630</name>
</gene>
<keyword evidence="2" id="KW-1185">Reference proteome</keyword>
<evidence type="ECO:0000313" key="1">
    <source>
        <dbReference type="EMBL" id="GAA1782190.1"/>
    </source>
</evidence>
<dbReference type="EMBL" id="BAAAPO010000007">
    <property type="protein sequence ID" value="GAA1782190.1"/>
    <property type="molecule type" value="Genomic_DNA"/>
</dbReference>
<name>A0ABN2LAW9_9MICO</name>
<comment type="caution">
    <text evidence="1">The sequence shown here is derived from an EMBL/GenBank/DDBJ whole genome shotgun (WGS) entry which is preliminary data.</text>
</comment>
<dbReference type="Proteomes" id="UP001499938">
    <property type="component" value="Unassembled WGS sequence"/>
</dbReference>